<gene>
    <name evidence="1" type="ORF">MED217_08470</name>
</gene>
<reference evidence="1 2" key="1">
    <citation type="journal article" date="2007" name="Nature">
        <title>Light stimulates growth of proteorhodopsin-containing marine Flavobacteria.</title>
        <authorList>
            <person name="Gomez-Consarnau L."/>
            <person name="Gonzalez J.M."/>
            <person name="Coll-Llado M."/>
            <person name="Gourdon P."/>
            <person name="Pascher T."/>
            <person name="Neutze R."/>
            <person name="Pedros-Alio C."/>
            <person name="Pinhassi J."/>
        </authorList>
    </citation>
    <scope>NUCLEOTIDE SEQUENCE [LARGE SCALE GENOMIC DNA]</scope>
    <source>
        <strain evidence="1 2">MED217</strain>
    </source>
</reference>
<dbReference type="AlphaFoldDB" id="A3XPF4"/>
<proteinExistence type="predicted"/>
<dbReference type="HOGENOM" id="CLU_149784_0_0_10"/>
<dbReference type="STRING" id="398720.MED217_08470"/>
<dbReference type="OrthoDB" id="1144611at2"/>
<comment type="caution">
    <text evidence="1">The sequence shown here is derived from an EMBL/GenBank/DDBJ whole genome shotgun (WGS) entry which is preliminary data.</text>
</comment>
<sequence length="154" mass="18546">MKVKNTHLIHLIREEHRFNFGSFYFFDDFIISEINEGELFEWDKAQKVLEVGEKFYKNKGSQVNYISNRVHDYSIKPQDWLAYLNKRDLFKVFAVVTYRKTAIYNLVIERFFYKGEIFSFESLLEAVNFIRKGDKLDPVTDFEKLTQKHHDNTL</sequence>
<protein>
    <submittedName>
        <fullName evidence="1">Uncharacterized protein</fullName>
    </submittedName>
</protein>
<evidence type="ECO:0000313" key="1">
    <source>
        <dbReference type="EMBL" id="EAQ48567.1"/>
    </source>
</evidence>
<organism evidence="1 2">
    <name type="scientific">Leeuwenhoekiella blandensis (strain CECT 7118 / CCUG 51940 / KCTC 22103 / MED217)</name>
    <name type="common">Flavobacterium sp. (strain MED217)</name>
    <dbReference type="NCBI Taxonomy" id="398720"/>
    <lineage>
        <taxon>Bacteria</taxon>
        <taxon>Pseudomonadati</taxon>
        <taxon>Bacteroidota</taxon>
        <taxon>Flavobacteriia</taxon>
        <taxon>Flavobacteriales</taxon>
        <taxon>Flavobacteriaceae</taxon>
        <taxon>Leeuwenhoekiella</taxon>
    </lineage>
</organism>
<accession>A3XPF4</accession>
<keyword evidence="2" id="KW-1185">Reference proteome</keyword>
<evidence type="ECO:0000313" key="2">
    <source>
        <dbReference type="Proteomes" id="UP000001601"/>
    </source>
</evidence>
<dbReference type="EMBL" id="AANC01000007">
    <property type="protein sequence ID" value="EAQ48567.1"/>
    <property type="molecule type" value="Genomic_DNA"/>
</dbReference>
<name>A3XPF4_LEEBM</name>
<dbReference type="eggNOG" id="ENOG5032Z8T">
    <property type="taxonomic scope" value="Bacteria"/>
</dbReference>
<dbReference type="RefSeq" id="WP_009780070.1">
    <property type="nucleotide sequence ID" value="NZ_CH672395.1"/>
</dbReference>
<dbReference type="Proteomes" id="UP000001601">
    <property type="component" value="Unassembled WGS sequence"/>
</dbReference>